<sequence length="369" mass="40056">MALYGAAKRVCVSIRVAASCGGGYRLYSEGANVNLIKQLRERTSAPIKDVKAALVDSNWDIEAAQKELRKRGKVLASKKSSRTASEGLLALAQTPSAVALIELNCETDFVARNDIFQHLALSLAKQALSLDASSSSSSSDGAFHVAPQSFEGMKLNLEHPKINGETTVSNAITEVAAMMGENVRFRRGYVMPASSHGFISTYLHTSPQPGLGRIAGILSLEVDDGKTQVEALQRVGSELAMHIVAAKPLFLTKELVPSDALENEREILKSQAEASGKPQVAIDKMVEGRLRKYFEEVVLMDQKFIMNDTMNVKAMLDNLSKEVGSSVRVVSFLRMEVGEGIARQETDASVPDTPRAQDSVENFAPQWNT</sequence>
<reference evidence="10 11" key="1">
    <citation type="submission" date="2024-01" db="EMBL/GenBank/DDBJ databases">
        <title>The genomes of 5 underutilized Papilionoideae crops provide insights into root nodulation and disease resistanc.</title>
        <authorList>
            <person name="Jiang F."/>
        </authorList>
    </citation>
    <scope>NUCLEOTIDE SEQUENCE [LARGE SCALE GENOMIC DNA]</scope>
    <source>
        <strain evidence="10">LVBAO_FW01</strain>
        <tissue evidence="10">Leaves</tissue>
    </source>
</reference>
<dbReference type="InterPro" id="IPR018101">
    <property type="entry name" value="Transl_elong_Ts_CS"/>
</dbReference>
<dbReference type="Gene3D" id="1.10.286.20">
    <property type="match status" value="1"/>
</dbReference>
<name>A0AAN9PXT4_CANGL</name>
<comment type="similarity">
    <text evidence="1 6 7">Belongs to the EF-Ts family.</text>
</comment>
<keyword evidence="5 6" id="KW-0496">Mitochondrion</keyword>
<dbReference type="SUPFAM" id="SSF54713">
    <property type="entry name" value="Elongation factor Ts (EF-Ts), dimerisation domain"/>
    <property type="match status" value="2"/>
</dbReference>
<dbReference type="Gene3D" id="3.30.479.20">
    <property type="entry name" value="Elongation factor Ts, dimerisation domain"/>
    <property type="match status" value="2"/>
</dbReference>
<dbReference type="HAMAP" id="MF_00050">
    <property type="entry name" value="EF_Ts"/>
    <property type="match status" value="1"/>
</dbReference>
<gene>
    <name evidence="6" type="primary">EFTS</name>
    <name evidence="10" type="ORF">VNO77_35556</name>
</gene>
<accession>A0AAN9PXT4</accession>
<dbReference type="GO" id="GO:0005739">
    <property type="term" value="C:mitochondrion"/>
    <property type="evidence" value="ECO:0007669"/>
    <property type="project" value="UniProtKB-SubCell"/>
</dbReference>
<organism evidence="10 11">
    <name type="scientific">Canavalia gladiata</name>
    <name type="common">Sword bean</name>
    <name type="synonym">Dolichos gladiatus</name>
    <dbReference type="NCBI Taxonomy" id="3824"/>
    <lineage>
        <taxon>Eukaryota</taxon>
        <taxon>Viridiplantae</taxon>
        <taxon>Streptophyta</taxon>
        <taxon>Embryophyta</taxon>
        <taxon>Tracheophyta</taxon>
        <taxon>Spermatophyta</taxon>
        <taxon>Magnoliopsida</taxon>
        <taxon>eudicotyledons</taxon>
        <taxon>Gunneridae</taxon>
        <taxon>Pentapetalae</taxon>
        <taxon>rosids</taxon>
        <taxon>fabids</taxon>
        <taxon>Fabales</taxon>
        <taxon>Fabaceae</taxon>
        <taxon>Papilionoideae</taxon>
        <taxon>50 kb inversion clade</taxon>
        <taxon>NPAAA clade</taxon>
        <taxon>indigoferoid/millettioid clade</taxon>
        <taxon>Phaseoleae</taxon>
        <taxon>Canavalia</taxon>
    </lineage>
</organism>
<proteinExistence type="inferred from homology"/>
<dbReference type="FunFam" id="3.30.479.20:FF:000012">
    <property type="entry name" value="Elongation factor Ts, mitochondrial"/>
    <property type="match status" value="1"/>
</dbReference>
<keyword evidence="3 6" id="KW-0648">Protein biosynthesis</keyword>
<dbReference type="PROSITE" id="PS01127">
    <property type="entry name" value="EF_TS_2"/>
    <property type="match status" value="1"/>
</dbReference>
<dbReference type="CDD" id="cd14275">
    <property type="entry name" value="UBA_EF-Ts"/>
    <property type="match status" value="1"/>
</dbReference>
<dbReference type="EMBL" id="JAYMYQ010000008">
    <property type="protein sequence ID" value="KAK7316490.1"/>
    <property type="molecule type" value="Genomic_DNA"/>
</dbReference>
<comment type="subcellular location">
    <subcellularLocation>
        <location evidence="6">Mitochondrion</location>
    </subcellularLocation>
</comment>
<dbReference type="PANTHER" id="PTHR11741:SF0">
    <property type="entry name" value="ELONGATION FACTOR TS, MITOCHONDRIAL"/>
    <property type="match status" value="1"/>
</dbReference>
<dbReference type="FunFam" id="1.10.286.20:FF:000001">
    <property type="entry name" value="Elongation factor Ts"/>
    <property type="match status" value="1"/>
</dbReference>
<evidence type="ECO:0000313" key="10">
    <source>
        <dbReference type="EMBL" id="KAK7316490.1"/>
    </source>
</evidence>
<evidence type="ECO:0000256" key="3">
    <source>
        <dbReference type="ARBA" id="ARBA00022917"/>
    </source>
</evidence>
<keyword evidence="11" id="KW-1185">Reference proteome</keyword>
<dbReference type="GO" id="GO:0003746">
    <property type="term" value="F:translation elongation factor activity"/>
    <property type="evidence" value="ECO:0007669"/>
    <property type="project" value="UniProtKB-UniRule"/>
</dbReference>
<feature type="region of interest" description="Disordered" evidence="8">
    <location>
        <begin position="343"/>
        <end position="369"/>
    </location>
</feature>
<comment type="caution">
    <text evidence="10">The sequence shown here is derived from an EMBL/GenBank/DDBJ whole genome shotgun (WGS) entry which is preliminary data.</text>
</comment>
<dbReference type="GO" id="GO:0070125">
    <property type="term" value="P:mitochondrial translational elongation"/>
    <property type="evidence" value="ECO:0007669"/>
    <property type="project" value="TreeGrafter"/>
</dbReference>
<protein>
    <recommendedName>
        <fullName evidence="6">Elongation factor Ts, mitochondrial</fullName>
        <shortName evidence="6">EF-Ts</shortName>
        <shortName evidence="6">EF-TsMt</shortName>
    </recommendedName>
</protein>
<evidence type="ECO:0000256" key="1">
    <source>
        <dbReference type="ARBA" id="ARBA00005532"/>
    </source>
</evidence>
<feature type="domain" description="Translation elongation factor EFTs/EF1B dimerisation" evidence="9">
    <location>
        <begin position="99"/>
        <end position="339"/>
    </location>
</feature>
<dbReference type="FunFam" id="1.10.8.10:FF:000001">
    <property type="entry name" value="Elongation factor Ts"/>
    <property type="match status" value="1"/>
</dbReference>
<keyword evidence="2 6" id="KW-0251">Elongation factor</keyword>
<dbReference type="InterPro" id="IPR036402">
    <property type="entry name" value="EF-Ts_dimer_sf"/>
</dbReference>
<dbReference type="AlphaFoldDB" id="A0AAN9PXT4"/>
<evidence type="ECO:0000259" key="9">
    <source>
        <dbReference type="Pfam" id="PF00889"/>
    </source>
</evidence>
<dbReference type="InterPro" id="IPR001816">
    <property type="entry name" value="Transl_elong_EFTs/EF1B"/>
</dbReference>
<keyword evidence="4" id="KW-0809">Transit peptide</keyword>
<dbReference type="Proteomes" id="UP001367508">
    <property type="component" value="Unassembled WGS sequence"/>
</dbReference>
<evidence type="ECO:0000256" key="6">
    <source>
        <dbReference type="HAMAP-Rule" id="MF_03135"/>
    </source>
</evidence>
<dbReference type="InterPro" id="IPR009060">
    <property type="entry name" value="UBA-like_sf"/>
</dbReference>
<evidence type="ECO:0000256" key="8">
    <source>
        <dbReference type="SAM" id="MobiDB-lite"/>
    </source>
</evidence>
<evidence type="ECO:0000256" key="4">
    <source>
        <dbReference type="ARBA" id="ARBA00022946"/>
    </source>
</evidence>
<dbReference type="Pfam" id="PF00889">
    <property type="entry name" value="EF_TS"/>
    <property type="match status" value="1"/>
</dbReference>
<dbReference type="InterPro" id="IPR014039">
    <property type="entry name" value="Transl_elong_EFTs/EF1B_dimer"/>
</dbReference>
<evidence type="ECO:0000256" key="7">
    <source>
        <dbReference type="RuleBase" id="RU000642"/>
    </source>
</evidence>
<evidence type="ECO:0000256" key="5">
    <source>
        <dbReference type="ARBA" id="ARBA00023128"/>
    </source>
</evidence>
<dbReference type="NCBIfam" id="TIGR00116">
    <property type="entry name" value="tsf"/>
    <property type="match status" value="1"/>
</dbReference>
<comment type="function">
    <text evidence="6 7">Associates with the EF-Tu.GDP complex and induces the exchange of GDP to GTP. It remains bound to the aminoacyl-tRNA.EF-Tu.GTP complex up to the GTP hydrolysis stage on the ribosome.</text>
</comment>
<evidence type="ECO:0000313" key="11">
    <source>
        <dbReference type="Proteomes" id="UP001367508"/>
    </source>
</evidence>
<dbReference type="PANTHER" id="PTHR11741">
    <property type="entry name" value="ELONGATION FACTOR TS"/>
    <property type="match status" value="1"/>
</dbReference>
<evidence type="ECO:0000256" key="2">
    <source>
        <dbReference type="ARBA" id="ARBA00022768"/>
    </source>
</evidence>
<dbReference type="Gene3D" id="1.10.8.10">
    <property type="entry name" value="DNA helicase RuvA subunit, C-terminal domain"/>
    <property type="match status" value="1"/>
</dbReference>
<dbReference type="SUPFAM" id="SSF46934">
    <property type="entry name" value="UBA-like"/>
    <property type="match status" value="1"/>
</dbReference>